<comment type="caution">
    <text evidence="1">The sequence shown here is derived from an EMBL/GenBank/DDBJ whole genome shotgun (WGS) entry which is preliminary data.</text>
</comment>
<sequence length="50" mass="5408">MLVAMTADPGRRLSMVDVLDEAERVRLDGWGNRVVLTARRPGGVDSGGVR</sequence>
<evidence type="ECO:0000313" key="1">
    <source>
        <dbReference type="EMBL" id="EUA68338.1"/>
    </source>
</evidence>
<protein>
    <submittedName>
        <fullName evidence="1">Putative non-ribosomal peptide synthetase</fullName>
    </submittedName>
</protein>
<dbReference type="PATRIC" id="fig|1299334.3.peg.1809"/>
<dbReference type="AlphaFoldDB" id="X8DKW7"/>
<organism evidence="1">
    <name type="scientific">Mycobacterium xenopi 4042</name>
    <dbReference type="NCBI Taxonomy" id="1299334"/>
    <lineage>
        <taxon>Bacteria</taxon>
        <taxon>Bacillati</taxon>
        <taxon>Actinomycetota</taxon>
        <taxon>Actinomycetes</taxon>
        <taxon>Mycobacteriales</taxon>
        <taxon>Mycobacteriaceae</taxon>
        <taxon>Mycobacterium</taxon>
    </lineage>
</organism>
<dbReference type="EMBL" id="JAOB01000016">
    <property type="protein sequence ID" value="EUA68338.1"/>
    <property type="molecule type" value="Genomic_DNA"/>
</dbReference>
<reference evidence="1" key="1">
    <citation type="submission" date="2014-01" db="EMBL/GenBank/DDBJ databases">
        <authorList>
            <person name="Brown-Elliot B."/>
            <person name="Wallace R."/>
            <person name="Lenaerts A."/>
            <person name="Ordway D."/>
            <person name="DeGroote M.A."/>
            <person name="Parker T."/>
            <person name="Sizemore C."/>
            <person name="Tallon L.J."/>
            <person name="Sadzewicz L.K."/>
            <person name="Sengamalay N."/>
            <person name="Fraser C.M."/>
            <person name="Hine E."/>
            <person name="Shefchek K.A."/>
            <person name="Das S.P."/>
            <person name="Tettelin H."/>
        </authorList>
    </citation>
    <scope>NUCLEOTIDE SEQUENCE [LARGE SCALE GENOMIC DNA]</scope>
    <source>
        <strain evidence="1">4042</strain>
    </source>
</reference>
<gene>
    <name evidence="1" type="ORF">I553_10460</name>
</gene>
<name>X8DKW7_MYCXE</name>
<proteinExistence type="predicted"/>
<accession>X8DKW7</accession>